<dbReference type="GO" id="GO:0005737">
    <property type="term" value="C:cytoplasm"/>
    <property type="evidence" value="ECO:0007669"/>
    <property type="project" value="TreeGrafter"/>
</dbReference>
<keyword evidence="3" id="KW-0378">Hydrolase</keyword>
<evidence type="ECO:0000256" key="4">
    <source>
        <dbReference type="ARBA" id="ARBA00022829"/>
    </source>
</evidence>
<protein>
    <recommendedName>
        <fullName evidence="2">separase</fullName>
        <ecNumber evidence="2">3.4.22.49</ecNumber>
    </recommendedName>
</protein>
<dbReference type="Pfam" id="PF25110">
    <property type="entry name" value="TPR_ESP1"/>
    <property type="match status" value="1"/>
</dbReference>
<gene>
    <name evidence="6" type="primary">separase</name>
</gene>
<dbReference type="PROSITE" id="PS51700">
    <property type="entry name" value="SEPARIN"/>
    <property type="match status" value="1"/>
</dbReference>
<feature type="domain" description="Peptidase C50" evidence="5">
    <location>
        <begin position="2063"/>
        <end position="2158"/>
    </location>
</feature>
<dbReference type="Pfam" id="PF03568">
    <property type="entry name" value="Separin_C"/>
    <property type="match status" value="1"/>
</dbReference>
<dbReference type="GO" id="GO:0005634">
    <property type="term" value="C:nucleus"/>
    <property type="evidence" value="ECO:0007669"/>
    <property type="project" value="InterPro"/>
</dbReference>
<dbReference type="GO" id="GO:0006508">
    <property type="term" value="P:proteolysis"/>
    <property type="evidence" value="ECO:0007669"/>
    <property type="project" value="InterPro"/>
</dbReference>
<evidence type="ECO:0000256" key="1">
    <source>
        <dbReference type="ARBA" id="ARBA00000451"/>
    </source>
</evidence>
<evidence type="ECO:0000256" key="3">
    <source>
        <dbReference type="ARBA" id="ARBA00022801"/>
    </source>
</evidence>
<reference evidence="6" key="2">
    <citation type="submission" date="2013-05" db="EMBL/GenBank/DDBJ databases">
        <title>Norway Spruce Separase.</title>
        <authorList>
            <person name="Savenkov E.I."/>
            <person name="Bozhkov P.V."/>
            <person name="Moschou P.N."/>
        </authorList>
    </citation>
    <scope>NUCLEOTIDE SEQUENCE</scope>
    <source>
        <tissue evidence="6">Embryonic cell culture</tissue>
    </source>
</reference>
<reference evidence="6" key="1">
    <citation type="submission" date="2012-03" db="EMBL/GenBank/DDBJ databases">
        <authorList>
            <person name="Savenkov E."/>
        </authorList>
    </citation>
    <scope>NUCLEOTIDE SEQUENCE</scope>
    <source>
        <tissue evidence="6">Embryonic cell culture</tissue>
    </source>
</reference>
<dbReference type="InterPro" id="IPR011990">
    <property type="entry name" value="TPR-like_helical_dom_sf"/>
</dbReference>
<dbReference type="GO" id="GO:0051307">
    <property type="term" value="P:meiotic chromosome separation"/>
    <property type="evidence" value="ECO:0007669"/>
    <property type="project" value="TreeGrafter"/>
</dbReference>
<dbReference type="InterPro" id="IPR056933">
    <property type="entry name" value="TPR_ESP1"/>
</dbReference>
<evidence type="ECO:0000256" key="2">
    <source>
        <dbReference type="ARBA" id="ARBA00012489"/>
    </source>
</evidence>
<dbReference type="InterPro" id="IPR030397">
    <property type="entry name" value="SEPARIN_core_dom"/>
</dbReference>
<dbReference type="PANTHER" id="PTHR12792:SF0">
    <property type="entry name" value="SEPARIN"/>
    <property type="match status" value="1"/>
</dbReference>
<comment type="catalytic activity">
    <reaction evidence="1">
        <text>All bonds known to be hydrolyzed by this endopeptidase have arginine in P1 and an acidic residue in P4. P6 is often occupied by an acidic residue or by a hydroxy-amino-acid residue, the phosphorylation of which enhances cleavage.</text>
        <dbReference type="EC" id="3.4.22.49"/>
    </reaction>
</comment>
<dbReference type="GO" id="GO:0072686">
    <property type="term" value="C:mitotic spindle"/>
    <property type="evidence" value="ECO:0007669"/>
    <property type="project" value="TreeGrafter"/>
</dbReference>
<proteinExistence type="evidence at transcript level"/>
<dbReference type="Gene3D" id="1.25.40.10">
    <property type="entry name" value="Tetratricopeptide repeat domain"/>
    <property type="match status" value="1"/>
</dbReference>
<keyword evidence="4" id="KW-0159">Chromosome partition</keyword>
<dbReference type="SUPFAM" id="SSF48452">
    <property type="entry name" value="TPR-like"/>
    <property type="match status" value="1"/>
</dbReference>
<dbReference type="PANTHER" id="PTHR12792">
    <property type="entry name" value="EXTRA SPINDLE POLES 1-RELATED"/>
    <property type="match status" value="1"/>
</dbReference>
<dbReference type="EMBL" id="HE793991">
    <property type="protein sequence ID" value="CCG89179.1"/>
    <property type="molecule type" value="mRNA"/>
</dbReference>
<organism evidence="6">
    <name type="scientific">Picea abies</name>
    <name type="common">Norway spruce</name>
    <name type="synonym">Picea excelsa</name>
    <dbReference type="NCBI Taxonomy" id="3329"/>
    <lineage>
        <taxon>Eukaryota</taxon>
        <taxon>Viridiplantae</taxon>
        <taxon>Streptophyta</taxon>
        <taxon>Embryophyta</taxon>
        <taxon>Tracheophyta</taxon>
        <taxon>Spermatophyta</taxon>
        <taxon>Pinopsida</taxon>
        <taxon>Pinidae</taxon>
        <taxon>Conifers I</taxon>
        <taxon>Pinales</taxon>
        <taxon>Pinaceae</taxon>
        <taxon>Picea</taxon>
    </lineage>
</organism>
<dbReference type="EC" id="3.4.22.49" evidence="2"/>
<evidence type="ECO:0000259" key="5">
    <source>
        <dbReference type="PROSITE" id="PS51700"/>
    </source>
</evidence>
<evidence type="ECO:0000313" key="6">
    <source>
        <dbReference type="EMBL" id="CCG89179.1"/>
    </source>
</evidence>
<dbReference type="GO" id="GO:0004197">
    <property type="term" value="F:cysteine-type endopeptidase activity"/>
    <property type="evidence" value="ECO:0007669"/>
    <property type="project" value="InterPro"/>
</dbReference>
<dbReference type="BRENDA" id="3.4.22.49">
    <property type="organism ID" value="4815"/>
</dbReference>
<accession>R4XPW1</accession>
<dbReference type="InterPro" id="IPR005314">
    <property type="entry name" value="Peptidase_C50"/>
</dbReference>
<name>R4XPW1_PICAB</name>
<sequence>MEPATILAKAEGYDVAGLHKQVAGYLKALLGFINGKENKKNTPEIHRLAKKYVPNFLVPLLKVCCNNLTKGISETDELSQNRADELFKTLKLALDCLEALRPCLVGSPYEIETQRYWMVRRLMAWKRFTEAREECWNTLDKLKRNLFPAAKEKDKYGVNLYGEQAAGSDPSLAGLILGLVMDLIICIGESRPKDAEVLEKVPLLVDQLTPWRRVLDNNSAEKHNSMLFKGLQKCIEFMAKEPSNFNPKLIRNISVLALKNCACSSVKDQFINVTCRICHQLASGGSQLSSTVDNIYKVALIILFKDGQLFGEYEALKVIEYYFRYCEANPKLRKDAKQFLNGIADNLGQGSTFPLAAVLHIYAISLGFEDIEVSGSCNDDAIYIEDDVSEAPKIPIHVENQDSVLLSNSVQIIQTTIEKFKWRSGELVVQRHGNNVALCDGKSKSYEVSNNNQKCIGGSLISISKALEFLWKVFSGYVQQEWDIFIASSTTIKASVWHPSLEKAFHLFTQVFIVGFSSNFVSVEEKKELRKVCQTLLLAASAALKLSLMHQEAVQECFETISTLISGSWIEVKELKWLISYMYNIGVAMFNMKQYDGACGPLKLAYKAAWTRVSLLKNLSSDESTASGFGCSMSDNISESVSDACGKSVVLVDALQRSGRKEARENITDCLLQWTKVDTQLSSPNNLRSLVKLWVKMVCADYKEIDIDEASVQSLTLYKVLSSNGCSLPMGTLGTLLEEELLAYSKIETELSRFMRKGILELLLDDVYVAKEFSLERSRVLLEQTKIDRLSGAAGLGRCMDCLSDAILLLRNVLNEDYNPNGNSSFLDRVRHQLAITYCVHAICTQEANANSEVICDDISLAMKLWEQIDSFQCLELNGEKDWLTDTSIPLLLNMLELLALKGFTYLQSKLQELVLTIFKSWKKMASEECCALLWRENRLSHALCCVSVSQKSLSILMEKFGIAVNSINFWENCVKDNPGSVLEFQQKLMYDEFLEVQSDRGLETSSLSSSVCTVEVLKERALTLVSNGLKTRESAFLASSMFYMLSKKYRRKGQLLAALRYSKEALLIRTKVLHRKFKFLDKKSIQVARDNSAEFKNESNEVGGIYLEALGSVTTNVWPTFSDAEKDGEYWPSQWVVLGNYLENLMQVGVLCEMVGDGDEAENIFQEGLKISNAQDLPLGQAAFGSCLGEIYRKRHSWEKAEEILKNAKQVFHRQDLKLVCKLCQVTVEATLDMRIGDLVRRCPKEKTNVHFPENPTSAIDVYTLARENLCKEMSKAQLAESLGYTAIDVKKKRGTGQRGQKSSRRVDLDESIIEVRDYLKDSESTCRKTRSRSKAGNNCDLVVEGTEHLSLSKTPRQSTGSLIARDDIDKTSYSLRKKTQHKPRSVVHIGSRNNSEELSHDKDCSGLCEIERDKVHSMQELIAFCWECHTRSVLSRLLLQIGKCYKASEELHKVHEIFLQNISLLFFHNGRSPCLCSFGTAHCCQLECSGKRNPVDIFLIERAALLYHISWLSLSKIDCSLSWMQCCKFAENQTSLVLGWLQHAFFICSQMPALFQKVSMLLAILHLPLESGGLFSLPMRHGSNLSTSHWAAYFHQASLGTALRQRHLIVLDSKLESLASDSEEHHHSSKDVITRVQQALRLIPETVEDLEHFVTDFFKNVPLSTIICVSLLDSKHVSLLGDLPFNNSSPAWMFLTRFGSKGQPVVLLLPILSNFEGSSKDDAGGSMVSCPYTIDLDCEDSEGNDIDSSSEAKKLIYGSSKTVVDLVAEEFGLVLEESRLSTSNSLPVPSNEDKCRWWQWRIELDKRLAKLLRGIEDSWFGPWKCFLLGEPLEATINNAVDARIQDVKQMLGLAATSAGVETHVPVDEGLLKVLLAGSTSLRYNEIEKGVSCLLWRNFNILQSYGSDNLERSQREEIVGKAAKALSSVFQNSEADKIADQKVHNNEPGMSLHQEKQEDFTGSNMTYIQREPVVLVLDANSQVLPWESLPILRKHEVYRMPSVSSILAVMASRFNADSVDVFDKGEKTMLKGRKNTKQERSSRKTIKSSILEQPARLPIVDPYNTFYLLNPSGDLGSTQAAFEDWFKNQKGWEGKMGVVPSPEECISALQKHDLFIYFGHGSGEQYLSGRNIRRLDHCAAAVLMGCSSGRLSCRGDYEPVGVPLSYLIAGCPSIIANLWDVTDGDIDRFSRILLNGWLESVSSHCSELEMLEEFQNLTIAGHKGAKKVKEPMQKGKDDEVQSMQVKQAVSEKVFDISRRPKSTRGTVRTGSFIGEGRSTCRLPYLIGASPVCYGVPTTIKTKRTSV</sequence>